<dbReference type="PANTHER" id="PTHR31302:SF31">
    <property type="entry name" value="PHOSPHODIESTERASE YAEI"/>
    <property type="match status" value="1"/>
</dbReference>
<dbReference type="AlphaFoldDB" id="A0A1V4IBT2"/>
<accession>A0A1V4IBT2</accession>
<dbReference type="InterPro" id="IPR029052">
    <property type="entry name" value="Metallo-depent_PP-like"/>
</dbReference>
<keyword evidence="5" id="KW-1185">Reference proteome</keyword>
<protein>
    <submittedName>
        <fullName evidence="4">Putative metallophosphoesterase</fullName>
        <ecNumber evidence="4">3.1.-.-</ecNumber>
    </submittedName>
</protein>
<dbReference type="GO" id="GO:0046872">
    <property type="term" value="F:metal ion binding"/>
    <property type="evidence" value="ECO:0007669"/>
    <property type="project" value="UniProtKB-KW"/>
</dbReference>
<dbReference type="Gene3D" id="3.60.21.10">
    <property type="match status" value="1"/>
</dbReference>
<dbReference type="InterPro" id="IPR004843">
    <property type="entry name" value="Calcineurin-like_PHP"/>
</dbReference>
<dbReference type="GO" id="GO:0016020">
    <property type="term" value="C:membrane"/>
    <property type="evidence" value="ECO:0007669"/>
    <property type="project" value="GOC"/>
</dbReference>
<gene>
    <name evidence="4" type="ORF">CLORY_41820</name>
</gene>
<evidence type="ECO:0000256" key="1">
    <source>
        <dbReference type="ARBA" id="ARBA00022723"/>
    </source>
</evidence>
<reference evidence="4 5" key="1">
    <citation type="submission" date="2017-03" db="EMBL/GenBank/DDBJ databases">
        <title>Genome sequence of Clostridium oryzae DSM 28571.</title>
        <authorList>
            <person name="Poehlein A."/>
            <person name="Daniel R."/>
        </authorList>
    </citation>
    <scope>NUCLEOTIDE SEQUENCE [LARGE SCALE GENOMIC DNA]</scope>
    <source>
        <strain evidence="4 5">DSM 28571</strain>
    </source>
</reference>
<dbReference type="EC" id="3.1.-.-" evidence="4"/>
<name>A0A1V4IBT2_9CLOT</name>
<sequence length="269" mass="30774">MKILFVLLIIGIVALIWSIFEAQVFGITKIRLTNKKYNGKMKIVFISDIHYGKFYAPKRLEKIIESINYINPDIILIGGDYFDIKRNSKLNKKYMHELINQISKLNKRNRTFTVIGNHDYYICEDKEQFFNSIIANDIVVLKNNSVEVEVNGQSIAIHGLDDLFEGQVDVDKLQLNPELMNIVISHNPDVYQQFNKGFDIGFAGHNHGGQITLFGLYAPVTESEYGQKFIKQVNNLGNTVIITTKGLGTSSMPLRFFAYPEIMEIDINQ</sequence>
<dbReference type="Proteomes" id="UP000190080">
    <property type="component" value="Unassembled WGS sequence"/>
</dbReference>
<evidence type="ECO:0000313" key="4">
    <source>
        <dbReference type="EMBL" id="OPJ57314.1"/>
    </source>
</evidence>
<proteinExistence type="predicted"/>
<organism evidence="4 5">
    <name type="scientific">Clostridium oryzae</name>
    <dbReference type="NCBI Taxonomy" id="1450648"/>
    <lineage>
        <taxon>Bacteria</taxon>
        <taxon>Bacillati</taxon>
        <taxon>Bacillota</taxon>
        <taxon>Clostridia</taxon>
        <taxon>Eubacteriales</taxon>
        <taxon>Clostridiaceae</taxon>
        <taxon>Clostridium</taxon>
    </lineage>
</organism>
<dbReference type="PANTHER" id="PTHR31302">
    <property type="entry name" value="TRANSMEMBRANE PROTEIN WITH METALLOPHOSPHOESTERASE DOMAIN-RELATED"/>
    <property type="match status" value="1"/>
</dbReference>
<dbReference type="RefSeq" id="WP_169911704.1">
    <property type="nucleotide sequence ID" value="NZ_MZGV01000089.1"/>
</dbReference>
<dbReference type="GO" id="GO:0009245">
    <property type="term" value="P:lipid A biosynthetic process"/>
    <property type="evidence" value="ECO:0007669"/>
    <property type="project" value="TreeGrafter"/>
</dbReference>
<evidence type="ECO:0000256" key="2">
    <source>
        <dbReference type="ARBA" id="ARBA00022801"/>
    </source>
</evidence>
<evidence type="ECO:0000313" key="5">
    <source>
        <dbReference type="Proteomes" id="UP000190080"/>
    </source>
</evidence>
<dbReference type="GO" id="GO:0008758">
    <property type="term" value="F:UDP-2,3-diacylglucosamine hydrolase activity"/>
    <property type="evidence" value="ECO:0007669"/>
    <property type="project" value="TreeGrafter"/>
</dbReference>
<dbReference type="Pfam" id="PF00149">
    <property type="entry name" value="Metallophos"/>
    <property type="match status" value="1"/>
</dbReference>
<evidence type="ECO:0000259" key="3">
    <source>
        <dbReference type="Pfam" id="PF00149"/>
    </source>
</evidence>
<keyword evidence="2 4" id="KW-0378">Hydrolase</keyword>
<comment type="caution">
    <text evidence="4">The sequence shown here is derived from an EMBL/GenBank/DDBJ whole genome shotgun (WGS) entry which is preliminary data.</text>
</comment>
<feature type="domain" description="Calcineurin-like phosphoesterase" evidence="3">
    <location>
        <begin position="41"/>
        <end position="207"/>
    </location>
</feature>
<dbReference type="SUPFAM" id="SSF56300">
    <property type="entry name" value="Metallo-dependent phosphatases"/>
    <property type="match status" value="1"/>
</dbReference>
<dbReference type="STRING" id="1450648.CLORY_41820"/>
<dbReference type="InterPro" id="IPR051158">
    <property type="entry name" value="Metallophosphoesterase_sf"/>
</dbReference>
<keyword evidence="1" id="KW-0479">Metal-binding</keyword>
<dbReference type="EMBL" id="MZGV01000089">
    <property type="protein sequence ID" value="OPJ57314.1"/>
    <property type="molecule type" value="Genomic_DNA"/>
</dbReference>